<comment type="caution">
    <text evidence="2">The sequence shown here is derived from an EMBL/GenBank/DDBJ whole genome shotgun (WGS) entry which is preliminary data.</text>
</comment>
<reference evidence="2 3" key="1">
    <citation type="submission" date="2019-10" db="EMBL/GenBank/DDBJ databases">
        <title>Genome sequence of Azospirillum formosense CC-Nfb-7.</title>
        <authorList>
            <person name="Ambrosini A."/>
            <person name="Sant'Anna F.H."/>
            <person name="Cassan F.D."/>
            <person name="Souza E.M."/>
            <person name="Passaglia L.M.P."/>
        </authorList>
    </citation>
    <scope>NUCLEOTIDE SEQUENCE [LARGE SCALE GENOMIC DNA]</scope>
    <source>
        <strain evidence="2 3">CC-NFb-7</strain>
    </source>
</reference>
<accession>A0ABX2KTZ0</accession>
<dbReference type="Proteomes" id="UP000639419">
    <property type="component" value="Unassembled WGS sequence"/>
</dbReference>
<dbReference type="EMBL" id="WHOR01000057">
    <property type="protein sequence ID" value="NUB19570.1"/>
    <property type="molecule type" value="Genomic_DNA"/>
</dbReference>
<feature type="signal peptide" evidence="1">
    <location>
        <begin position="1"/>
        <end position="22"/>
    </location>
</feature>
<dbReference type="GO" id="GO:0016787">
    <property type="term" value="F:hydrolase activity"/>
    <property type="evidence" value="ECO:0007669"/>
    <property type="project" value="UniProtKB-KW"/>
</dbReference>
<feature type="chain" id="PRO_5046482974" evidence="1">
    <location>
        <begin position="23"/>
        <end position="72"/>
    </location>
</feature>
<name>A0ABX2KTZ0_9PROT</name>
<keyword evidence="2" id="KW-0378">Hydrolase</keyword>
<organism evidence="2 3">
    <name type="scientific">Azospirillum formosense</name>
    <dbReference type="NCBI Taxonomy" id="861533"/>
    <lineage>
        <taxon>Bacteria</taxon>
        <taxon>Pseudomonadati</taxon>
        <taxon>Pseudomonadota</taxon>
        <taxon>Alphaproteobacteria</taxon>
        <taxon>Rhodospirillales</taxon>
        <taxon>Azospirillaceae</taxon>
        <taxon>Azospirillum</taxon>
    </lineage>
</organism>
<keyword evidence="3" id="KW-1185">Reference proteome</keyword>
<gene>
    <name evidence="2" type="ORF">GBZ26_10140</name>
</gene>
<evidence type="ECO:0000256" key="1">
    <source>
        <dbReference type="SAM" id="SignalP"/>
    </source>
</evidence>
<feature type="non-terminal residue" evidence="2">
    <location>
        <position position="72"/>
    </location>
</feature>
<protein>
    <submittedName>
        <fullName evidence="2">Alpha/beta hydrolase</fullName>
    </submittedName>
</protein>
<sequence length="72" mass="7381">MRRGAAFAILAGLALSMPMATAAQAQSQPSAERFSNAAVTGGVTITRKACAALEAQETAAWVEADGRGECLR</sequence>
<proteinExistence type="predicted"/>
<keyword evidence="1" id="KW-0732">Signal</keyword>
<evidence type="ECO:0000313" key="3">
    <source>
        <dbReference type="Proteomes" id="UP000639419"/>
    </source>
</evidence>
<evidence type="ECO:0000313" key="2">
    <source>
        <dbReference type="EMBL" id="NUB19570.1"/>
    </source>
</evidence>